<reference evidence="1 2" key="1">
    <citation type="submission" date="2019-11" db="EMBL/GenBank/DDBJ databases">
        <title>Whole genome sequence of Oryza granulata.</title>
        <authorList>
            <person name="Li W."/>
        </authorList>
    </citation>
    <scope>NUCLEOTIDE SEQUENCE [LARGE SCALE GENOMIC DNA]</scope>
    <source>
        <strain evidence="2">cv. Menghai</strain>
        <tissue evidence="1">Leaf</tissue>
    </source>
</reference>
<name>A0A6G1E2Q7_9ORYZ</name>
<comment type="caution">
    <text evidence="1">The sequence shown here is derived from an EMBL/GenBank/DDBJ whole genome shotgun (WGS) entry which is preliminary data.</text>
</comment>
<proteinExistence type="predicted"/>
<sequence length="63" mass="6901">MATRHARVVFDSPLARYRAPELKWCGMEKQADRTVCEEARSGSEGRLRSTRVGARLAAPAVAG</sequence>
<dbReference type="EMBL" id="SPHZ02000005">
    <property type="protein sequence ID" value="KAF0919375.1"/>
    <property type="molecule type" value="Genomic_DNA"/>
</dbReference>
<gene>
    <name evidence="1" type="ORF">E2562_029322</name>
</gene>
<keyword evidence="2" id="KW-1185">Reference proteome</keyword>
<accession>A0A6G1E2Q7</accession>
<protein>
    <submittedName>
        <fullName evidence="1">Uncharacterized protein</fullName>
    </submittedName>
</protein>
<evidence type="ECO:0000313" key="1">
    <source>
        <dbReference type="EMBL" id="KAF0919375.1"/>
    </source>
</evidence>
<evidence type="ECO:0000313" key="2">
    <source>
        <dbReference type="Proteomes" id="UP000479710"/>
    </source>
</evidence>
<dbReference type="AlphaFoldDB" id="A0A6G1E2Q7"/>
<organism evidence="1 2">
    <name type="scientific">Oryza meyeriana var. granulata</name>
    <dbReference type="NCBI Taxonomy" id="110450"/>
    <lineage>
        <taxon>Eukaryota</taxon>
        <taxon>Viridiplantae</taxon>
        <taxon>Streptophyta</taxon>
        <taxon>Embryophyta</taxon>
        <taxon>Tracheophyta</taxon>
        <taxon>Spermatophyta</taxon>
        <taxon>Magnoliopsida</taxon>
        <taxon>Liliopsida</taxon>
        <taxon>Poales</taxon>
        <taxon>Poaceae</taxon>
        <taxon>BOP clade</taxon>
        <taxon>Oryzoideae</taxon>
        <taxon>Oryzeae</taxon>
        <taxon>Oryzinae</taxon>
        <taxon>Oryza</taxon>
        <taxon>Oryza meyeriana</taxon>
    </lineage>
</organism>
<dbReference type="Proteomes" id="UP000479710">
    <property type="component" value="Unassembled WGS sequence"/>
</dbReference>